<accession>A0A367S1R1</accession>
<feature type="domain" description="Cyanobacterial aminoacyl-tRNA synthetase CAAD" evidence="3">
    <location>
        <begin position="60"/>
        <end position="141"/>
    </location>
</feature>
<dbReference type="GO" id="GO:0009579">
    <property type="term" value="C:thylakoid"/>
    <property type="evidence" value="ECO:0007669"/>
    <property type="project" value="InterPro"/>
</dbReference>
<dbReference type="EMBL" id="LXQD01000019">
    <property type="protein sequence ID" value="RCJ41913.1"/>
    <property type="molecule type" value="Genomic_DNA"/>
</dbReference>
<proteinExistence type="predicted"/>
<reference evidence="4" key="1">
    <citation type="submission" date="2016-04" db="EMBL/GenBank/DDBJ databases">
        <authorList>
            <person name="Tabuchi Yagui T.R."/>
        </authorList>
    </citation>
    <scope>NUCLEOTIDE SEQUENCE [LARGE SCALE GENOMIC DNA]</scope>
    <source>
        <strain evidence="4">NIES-26</strain>
    </source>
</reference>
<keyword evidence="5" id="KW-1185">Reference proteome</keyword>
<comment type="caution">
    <text evidence="4">The sequence shown here is derived from an EMBL/GenBank/DDBJ whole genome shotgun (WGS) entry which is preliminary data.</text>
</comment>
<evidence type="ECO:0000313" key="4">
    <source>
        <dbReference type="EMBL" id="RCJ41913.1"/>
    </source>
</evidence>
<keyword evidence="2" id="KW-0812">Transmembrane</keyword>
<evidence type="ECO:0000313" key="5">
    <source>
        <dbReference type="Proteomes" id="UP000252107"/>
    </source>
</evidence>
<keyword evidence="2" id="KW-1133">Transmembrane helix</keyword>
<organism evidence="4 5">
    <name type="scientific">Nostoc minutum NIES-26</name>
    <dbReference type="NCBI Taxonomy" id="1844469"/>
    <lineage>
        <taxon>Bacteria</taxon>
        <taxon>Bacillati</taxon>
        <taxon>Cyanobacteriota</taxon>
        <taxon>Cyanophyceae</taxon>
        <taxon>Nostocales</taxon>
        <taxon>Nostocaceae</taxon>
        <taxon>Nostoc</taxon>
    </lineage>
</organism>
<evidence type="ECO:0000256" key="2">
    <source>
        <dbReference type="SAM" id="Phobius"/>
    </source>
</evidence>
<comment type="subcellular location">
    <subcellularLocation>
        <location evidence="1">Membrane</location>
        <topology evidence="1">Multi-pass membrane protein</topology>
    </subcellularLocation>
</comment>
<dbReference type="PANTHER" id="PTHR33222">
    <property type="match status" value="1"/>
</dbReference>
<feature type="transmembrane region" description="Helical" evidence="2">
    <location>
        <begin position="71"/>
        <end position="95"/>
    </location>
</feature>
<name>A0A367S1R1_9NOSO</name>
<dbReference type="InterPro" id="IPR025564">
    <property type="entry name" value="CAAD_dom"/>
</dbReference>
<dbReference type="Proteomes" id="UP000252107">
    <property type="component" value="Unassembled WGS sequence"/>
</dbReference>
<evidence type="ECO:0000259" key="3">
    <source>
        <dbReference type="Pfam" id="PF14159"/>
    </source>
</evidence>
<evidence type="ECO:0000256" key="1">
    <source>
        <dbReference type="ARBA" id="ARBA00004141"/>
    </source>
</evidence>
<sequence>MESKVQQLGYENPRSLDNMTTIKDSEPGELSTLSSNNKLNKQVSKISQKISDFSEQLPTYILSFYDEYKQLIISFTLLVVVVNALKILLAITGAISDIPLISPIFELIGFGYVIWFAFRYFFKSDTRQEVVGEIDSLKKQIADEKT</sequence>
<gene>
    <name evidence="4" type="ORF">A6770_35785</name>
</gene>
<dbReference type="GO" id="GO:0016020">
    <property type="term" value="C:membrane"/>
    <property type="evidence" value="ECO:0007669"/>
    <property type="project" value="UniProtKB-SubCell"/>
</dbReference>
<dbReference type="Pfam" id="PF14159">
    <property type="entry name" value="CAAD"/>
    <property type="match status" value="1"/>
</dbReference>
<feature type="transmembrane region" description="Helical" evidence="2">
    <location>
        <begin position="101"/>
        <end position="122"/>
    </location>
</feature>
<keyword evidence="2" id="KW-0472">Membrane</keyword>
<dbReference type="AlphaFoldDB" id="A0A367S1R1"/>
<protein>
    <recommendedName>
        <fullName evidence="3">Cyanobacterial aminoacyl-tRNA synthetase CAAD domain-containing protein</fullName>
    </recommendedName>
</protein>
<dbReference type="PANTHER" id="PTHR33222:SF4">
    <property type="entry name" value="PROTEIN CURVATURE THYLAKOID 1A, CHLOROPLASTIC"/>
    <property type="match status" value="1"/>
</dbReference>
<dbReference type="InterPro" id="IPR033344">
    <property type="entry name" value="CURT1"/>
</dbReference>